<accession>A0A9Q3YKG0</accession>
<proteinExistence type="predicted"/>
<organism evidence="1 2">
    <name type="scientific">Vibrio parahaemolyticus</name>
    <dbReference type="NCBI Taxonomy" id="670"/>
    <lineage>
        <taxon>Bacteria</taxon>
        <taxon>Pseudomonadati</taxon>
        <taxon>Pseudomonadota</taxon>
        <taxon>Gammaproteobacteria</taxon>
        <taxon>Vibrionales</taxon>
        <taxon>Vibrionaceae</taxon>
        <taxon>Vibrio</taxon>
    </lineage>
</organism>
<dbReference type="EMBL" id="JACVHL010000002">
    <property type="protein sequence ID" value="MCC3804015.1"/>
    <property type="molecule type" value="Genomic_DNA"/>
</dbReference>
<name>A0A9Q3YKG0_VIBPH</name>
<gene>
    <name evidence="1" type="ORF">IB292_03080</name>
</gene>
<protein>
    <submittedName>
        <fullName evidence="1">Uncharacterized protein</fullName>
    </submittedName>
</protein>
<comment type="caution">
    <text evidence="1">The sequence shown here is derived from an EMBL/GenBank/DDBJ whole genome shotgun (WGS) entry which is preliminary data.</text>
</comment>
<dbReference type="Proteomes" id="UP000726777">
    <property type="component" value="Unassembled WGS sequence"/>
</dbReference>
<reference evidence="1" key="1">
    <citation type="submission" date="2020-09" db="EMBL/GenBank/DDBJ databases">
        <title>Genome sequence of Vibrio parahaemolyticus isolates.</title>
        <authorList>
            <person name="Hammerl J.A."/>
            <person name="Strauch E."/>
        </authorList>
    </citation>
    <scope>NUCLEOTIDE SEQUENCE</scope>
    <source>
        <strain evidence="1">17-VB00146</strain>
    </source>
</reference>
<dbReference type="RefSeq" id="WP_228085688.1">
    <property type="nucleotide sequence ID" value="NZ_JACVHL010000002.1"/>
</dbReference>
<evidence type="ECO:0000313" key="2">
    <source>
        <dbReference type="Proteomes" id="UP000726777"/>
    </source>
</evidence>
<evidence type="ECO:0000313" key="1">
    <source>
        <dbReference type="EMBL" id="MCC3804015.1"/>
    </source>
</evidence>
<sequence>MEKDDLFQRIWDSEKEFLGNNYPEYGQLVIRGAAMGAPYDFDHAIGYVVQIRQKRGAYGSDQYLIRHATGELHIHENQSFWILNEEDQESAILFFAQTPDKEGGDTVYTVEDGMPESGYIIAFNEQSPVSDIQGFAIALTTTET</sequence>
<dbReference type="AlphaFoldDB" id="A0A9Q3YKG0"/>